<dbReference type="Pfam" id="PF13173">
    <property type="entry name" value="AAA_14"/>
    <property type="match status" value="1"/>
</dbReference>
<evidence type="ECO:0000313" key="4">
    <source>
        <dbReference type="Proteomes" id="UP000231134"/>
    </source>
</evidence>
<name>A0A2M9A7Y7_9BACT</name>
<evidence type="ECO:0008006" key="5">
    <source>
        <dbReference type="Google" id="ProtNLM"/>
    </source>
</evidence>
<comment type="caution">
    <text evidence="3">The sequence shown here is derived from an EMBL/GenBank/DDBJ whole genome shotgun (WGS) entry which is preliminary data.</text>
</comment>
<gene>
    <name evidence="3" type="ORF">BGX16_1762</name>
</gene>
<dbReference type="InterPro" id="IPR041682">
    <property type="entry name" value="AAA_14"/>
</dbReference>
<feature type="domain" description="AAA" evidence="1">
    <location>
        <begin position="17"/>
        <end position="152"/>
    </location>
</feature>
<protein>
    <recommendedName>
        <fullName evidence="5">ATPase</fullName>
    </recommendedName>
</protein>
<dbReference type="InterPro" id="IPR025420">
    <property type="entry name" value="DUF4143"/>
</dbReference>
<accession>A0A2M9A7Y7</accession>
<dbReference type="EMBL" id="PGEX01000001">
    <property type="protein sequence ID" value="PJJ41768.1"/>
    <property type="molecule type" value="Genomic_DNA"/>
</dbReference>
<dbReference type="PANTHER" id="PTHR33295">
    <property type="entry name" value="ATPASE"/>
    <property type="match status" value="1"/>
</dbReference>
<dbReference type="Proteomes" id="UP000231134">
    <property type="component" value="Unassembled WGS sequence"/>
</dbReference>
<dbReference type="OrthoDB" id="9801806at2"/>
<feature type="domain" description="DUF4143" evidence="2">
    <location>
        <begin position="221"/>
        <end position="383"/>
    </location>
</feature>
<organism evidence="3 4">
    <name type="scientific">Hallerella succinigenes</name>
    <dbReference type="NCBI Taxonomy" id="1896222"/>
    <lineage>
        <taxon>Bacteria</taxon>
        <taxon>Pseudomonadati</taxon>
        <taxon>Fibrobacterota</taxon>
        <taxon>Fibrobacteria</taxon>
        <taxon>Fibrobacterales</taxon>
        <taxon>Fibrobacteraceae</taxon>
        <taxon>Hallerella</taxon>
    </lineage>
</organism>
<dbReference type="Gene3D" id="3.40.50.300">
    <property type="entry name" value="P-loop containing nucleotide triphosphate hydrolases"/>
    <property type="match status" value="1"/>
</dbReference>
<dbReference type="Pfam" id="PF13635">
    <property type="entry name" value="DUF4143"/>
    <property type="match status" value="1"/>
</dbReference>
<evidence type="ECO:0000259" key="1">
    <source>
        <dbReference type="Pfam" id="PF13173"/>
    </source>
</evidence>
<reference evidence="3 4" key="1">
    <citation type="submission" date="2017-11" db="EMBL/GenBank/DDBJ databases">
        <title>Animal gut microbial communities from fecal samples from Wisconsin, USA.</title>
        <authorList>
            <person name="Neumann A."/>
        </authorList>
    </citation>
    <scope>NUCLEOTIDE SEQUENCE [LARGE SCALE GENOMIC DNA]</scope>
    <source>
        <strain evidence="3 4">UWS3</strain>
    </source>
</reference>
<dbReference type="SUPFAM" id="SSF52540">
    <property type="entry name" value="P-loop containing nucleoside triphosphate hydrolases"/>
    <property type="match status" value="1"/>
</dbReference>
<proteinExistence type="predicted"/>
<dbReference type="AlphaFoldDB" id="A0A2M9A7Y7"/>
<evidence type="ECO:0000313" key="3">
    <source>
        <dbReference type="EMBL" id="PJJ41768.1"/>
    </source>
</evidence>
<dbReference type="InterPro" id="IPR027417">
    <property type="entry name" value="P-loop_NTPase"/>
</dbReference>
<evidence type="ECO:0000259" key="2">
    <source>
        <dbReference type="Pfam" id="PF13635"/>
    </source>
</evidence>
<sequence>MFRSIIEKMVQWKDSKNRKPLVLWGARQTGKTWAMKEFGKTHFEDCVYVSFYNNSRIAKIFEPDYDVRRILNALEIELRVKIVPEKTLLIFDEIQSAQKVLESLKYFCEDCPEYAVVVAGSLLGVAIHEGISFPVGKINELWLHPMSFSEFLIALGDERLAAYIDNPENAEVNEFADLYRERLKQYYIVGGMPEVVNSFRENQDYDACREIQNSILNQYEGDFGKHVDPRELPRIRMVWNSLPLQLAKENRKFFFGQIKKGARSKDFEIAIQWLLDCGLVHKVNMVSKPGMPLKAYAELDFFKIYMLDVGLLAAKSELDVSSVLNGNRIFTEFKGALTEQYVLQELLAEKPYTPFYYASEKSTYEVDFLIQKKGNVVPIEVKAEENLKAKSLRFFVDKFKPSTAIRTSMSPYRKQEWMENVPLWAVKGI</sequence>
<keyword evidence="4" id="KW-1185">Reference proteome</keyword>
<dbReference type="PANTHER" id="PTHR33295:SF7">
    <property type="entry name" value="ATPASE"/>
    <property type="match status" value="1"/>
</dbReference>